<dbReference type="InterPro" id="IPR011691">
    <property type="entry name" value="Vesicle_transpt_SFT2"/>
</dbReference>
<proteinExistence type="inferred from homology"/>
<evidence type="ECO:0000256" key="9">
    <source>
        <dbReference type="RuleBase" id="RU363111"/>
    </source>
</evidence>
<comment type="subcellular location">
    <subcellularLocation>
        <location evidence="2 9">Membrane</location>
        <topology evidence="2 9">Multi-pass membrane protein</topology>
    </subcellularLocation>
</comment>
<feature type="non-terminal residue" evidence="10">
    <location>
        <position position="1"/>
    </location>
</feature>
<evidence type="ECO:0000256" key="2">
    <source>
        <dbReference type="ARBA" id="ARBA00004141"/>
    </source>
</evidence>
<evidence type="ECO:0000313" key="11">
    <source>
        <dbReference type="Proteomes" id="UP000551443"/>
    </source>
</evidence>
<comment type="caution">
    <text evidence="9">Lacks conserved residue(s) required for the propagation of feature annotation.</text>
</comment>
<feature type="transmembrane region" description="Helical" evidence="9">
    <location>
        <begin position="12"/>
        <end position="35"/>
    </location>
</feature>
<protein>
    <recommendedName>
        <fullName evidence="9">Vesicle transport protein</fullName>
    </recommendedName>
</protein>
<keyword evidence="5 9" id="KW-0653">Protein transport</keyword>
<dbReference type="AlphaFoldDB" id="A0A7L3PPJ3"/>
<comment type="function">
    <text evidence="1 9">May be involved in fusion of retrograde transport vesicles derived from an endocytic compartment with the Golgi complex.</text>
</comment>
<dbReference type="GO" id="GO:0016192">
    <property type="term" value="P:vesicle-mediated transport"/>
    <property type="evidence" value="ECO:0007669"/>
    <property type="project" value="InterPro"/>
</dbReference>
<dbReference type="InterPro" id="IPR007305">
    <property type="entry name" value="Vesicle_transpt_Got1/SFT2"/>
</dbReference>
<keyword evidence="4 9" id="KW-0812">Transmembrane</keyword>
<dbReference type="GO" id="GO:0005737">
    <property type="term" value="C:cytoplasm"/>
    <property type="evidence" value="ECO:0007669"/>
    <property type="project" value="UniProtKB-ARBA"/>
</dbReference>
<evidence type="ECO:0000256" key="4">
    <source>
        <dbReference type="ARBA" id="ARBA00022692"/>
    </source>
</evidence>
<dbReference type="GO" id="GO:0012505">
    <property type="term" value="C:endomembrane system"/>
    <property type="evidence" value="ECO:0007669"/>
    <property type="project" value="UniProtKB-ARBA"/>
</dbReference>
<organism evidence="10 11">
    <name type="scientific">Xiphorhynchus elegans</name>
    <name type="common">elegant woodcreeper</name>
    <dbReference type="NCBI Taxonomy" id="269412"/>
    <lineage>
        <taxon>Eukaryota</taxon>
        <taxon>Metazoa</taxon>
        <taxon>Chordata</taxon>
        <taxon>Craniata</taxon>
        <taxon>Vertebrata</taxon>
        <taxon>Euteleostomi</taxon>
        <taxon>Archelosauria</taxon>
        <taxon>Archosauria</taxon>
        <taxon>Dinosauria</taxon>
        <taxon>Saurischia</taxon>
        <taxon>Theropoda</taxon>
        <taxon>Coelurosauria</taxon>
        <taxon>Aves</taxon>
        <taxon>Neognathae</taxon>
        <taxon>Neoaves</taxon>
        <taxon>Telluraves</taxon>
        <taxon>Australaves</taxon>
        <taxon>Passeriformes</taxon>
        <taxon>Dendrocolaptidae</taxon>
        <taxon>Xiphorhynchus</taxon>
    </lineage>
</organism>
<dbReference type="EMBL" id="VZUH01063333">
    <property type="protein sequence ID" value="NXU92687.1"/>
    <property type="molecule type" value="Genomic_DNA"/>
</dbReference>
<dbReference type="GO" id="GO:0016020">
    <property type="term" value="C:membrane"/>
    <property type="evidence" value="ECO:0007669"/>
    <property type="project" value="UniProtKB-SubCell"/>
</dbReference>
<keyword evidence="7 9" id="KW-0472">Membrane</keyword>
<feature type="non-terminal residue" evidence="10">
    <location>
        <position position="66"/>
    </location>
</feature>
<evidence type="ECO:0000256" key="8">
    <source>
        <dbReference type="ARBA" id="ARBA00025800"/>
    </source>
</evidence>
<reference evidence="10 11" key="1">
    <citation type="submission" date="2019-09" db="EMBL/GenBank/DDBJ databases">
        <title>Bird 10,000 Genomes (B10K) Project - Family phase.</title>
        <authorList>
            <person name="Zhang G."/>
        </authorList>
    </citation>
    <scope>NUCLEOTIDE SEQUENCE [LARGE SCALE GENOMIC DNA]</scope>
    <source>
        <strain evidence="10">OUT-0059</strain>
        <tissue evidence="10">Muscle</tissue>
    </source>
</reference>
<evidence type="ECO:0000256" key="1">
    <source>
        <dbReference type="ARBA" id="ARBA00003566"/>
    </source>
</evidence>
<name>A0A7L3PPJ3_9DEND</name>
<dbReference type="PANTHER" id="PTHR23137:SF36">
    <property type="entry name" value="VESICLE TRANSPORT PROTEIN SFT2C"/>
    <property type="match status" value="1"/>
</dbReference>
<evidence type="ECO:0000256" key="3">
    <source>
        <dbReference type="ARBA" id="ARBA00022448"/>
    </source>
</evidence>
<keyword evidence="6 9" id="KW-1133">Transmembrane helix</keyword>
<sequence>CVPALSRWQRLAGGALCAGLAALCFVLAALCLPLLLLRARRFALLWALGSLCALGAAALWRGPARL</sequence>
<dbReference type="PANTHER" id="PTHR23137">
    <property type="entry name" value="VESICLE TRANSPORT PROTEIN-RELATED"/>
    <property type="match status" value="1"/>
</dbReference>
<evidence type="ECO:0000313" key="10">
    <source>
        <dbReference type="EMBL" id="NXU92687.1"/>
    </source>
</evidence>
<comment type="similarity">
    <text evidence="8 9">Belongs to the SFT2 family.</text>
</comment>
<keyword evidence="11" id="KW-1185">Reference proteome</keyword>
<accession>A0A7L3PPJ3</accession>
<evidence type="ECO:0000256" key="7">
    <source>
        <dbReference type="ARBA" id="ARBA00023136"/>
    </source>
</evidence>
<feature type="transmembrane region" description="Helical" evidence="9">
    <location>
        <begin position="42"/>
        <end position="60"/>
    </location>
</feature>
<dbReference type="Pfam" id="PF04178">
    <property type="entry name" value="Got1"/>
    <property type="match status" value="1"/>
</dbReference>
<evidence type="ECO:0000256" key="5">
    <source>
        <dbReference type="ARBA" id="ARBA00022927"/>
    </source>
</evidence>
<evidence type="ECO:0000256" key="6">
    <source>
        <dbReference type="ARBA" id="ARBA00022989"/>
    </source>
</evidence>
<dbReference type="GO" id="GO:0015031">
    <property type="term" value="P:protein transport"/>
    <property type="evidence" value="ECO:0007669"/>
    <property type="project" value="UniProtKB-KW"/>
</dbReference>
<dbReference type="Proteomes" id="UP000551443">
    <property type="component" value="Unassembled WGS sequence"/>
</dbReference>
<comment type="caution">
    <text evidence="10">The sequence shown here is derived from an EMBL/GenBank/DDBJ whole genome shotgun (WGS) entry which is preliminary data.</text>
</comment>
<gene>
    <name evidence="10" type="primary">Sft2d3</name>
    <name evidence="10" type="ORF">XIPELE_R14286</name>
</gene>
<keyword evidence="3 9" id="KW-0813">Transport</keyword>